<dbReference type="PANTHER" id="PTHR11390:SF21">
    <property type="entry name" value="DNA TOPOISOMERASE 3-ALPHA"/>
    <property type="match status" value="1"/>
</dbReference>
<accession>A0A1G5E9P0</accession>
<dbReference type="PRINTS" id="PR00417">
    <property type="entry name" value="PRTPISMRASEI"/>
</dbReference>
<keyword evidence="4" id="KW-0479">Metal-binding</keyword>
<dbReference type="Pfam" id="PF01751">
    <property type="entry name" value="Toprim"/>
    <property type="match status" value="1"/>
</dbReference>
<dbReference type="GO" id="GO:0006265">
    <property type="term" value="P:DNA topological change"/>
    <property type="evidence" value="ECO:0007669"/>
    <property type="project" value="InterPro"/>
</dbReference>
<dbReference type="InterPro" id="IPR005738">
    <property type="entry name" value="TopoIII"/>
</dbReference>
<evidence type="ECO:0000256" key="10">
    <source>
        <dbReference type="ARBA" id="ARBA00031985"/>
    </source>
</evidence>
<evidence type="ECO:0000256" key="12">
    <source>
        <dbReference type="ARBA" id="ARBA00032877"/>
    </source>
</evidence>
<dbReference type="SMART" id="SM00493">
    <property type="entry name" value="TOPRIM"/>
    <property type="match status" value="1"/>
</dbReference>
<protein>
    <recommendedName>
        <fullName evidence="3">DNA topoisomerase</fullName>
        <ecNumber evidence="3">5.6.2.1</ecNumber>
    </recommendedName>
    <alternativeName>
        <fullName evidence="12">Omega-protein</fullName>
    </alternativeName>
    <alternativeName>
        <fullName evidence="11">Relaxing enzyme</fullName>
    </alternativeName>
    <alternativeName>
        <fullName evidence="9">Swivelase</fullName>
    </alternativeName>
    <alternativeName>
        <fullName evidence="10">Untwisting enzyme</fullName>
    </alternativeName>
</protein>
<evidence type="ECO:0000256" key="2">
    <source>
        <dbReference type="ARBA" id="ARBA00009446"/>
    </source>
</evidence>
<reference evidence="16" key="1">
    <citation type="submission" date="2016-10" db="EMBL/GenBank/DDBJ databases">
        <authorList>
            <person name="Varghese N."/>
            <person name="Submissions S."/>
        </authorList>
    </citation>
    <scope>NUCLEOTIDE SEQUENCE [LARGE SCALE GENOMIC DNA]</scope>
    <source>
        <strain evidence="16">XBD2006</strain>
    </source>
</reference>
<dbReference type="InterPro" id="IPR034144">
    <property type="entry name" value="TOPRIM_TopoIII"/>
</dbReference>
<evidence type="ECO:0000256" key="4">
    <source>
        <dbReference type="ARBA" id="ARBA00022723"/>
    </source>
</evidence>
<feature type="domain" description="Toprim" evidence="13">
    <location>
        <begin position="17"/>
        <end position="150"/>
    </location>
</feature>
<dbReference type="Gene3D" id="2.70.20.10">
    <property type="entry name" value="Topoisomerase I, domain 3"/>
    <property type="match status" value="1"/>
</dbReference>
<dbReference type="SUPFAM" id="SSF56712">
    <property type="entry name" value="Prokaryotic type I DNA topoisomerase"/>
    <property type="match status" value="1"/>
</dbReference>
<evidence type="ECO:0000259" key="13">
    <source>
        <dbReference type="PROSITE" id="PS50880"/>
    </source>
</evidence>
<evidence type="ECO:0000256" key="9">
    <source>
        <dbReference type="ARBA" id="ARBA00030003"/>
    </source>
</evidence>
<dbReference type="InterPro" id="IPR003602">
    <property type="entry name" value="Topo_IA_DNA-bd_dom"/>
</dbReference>
<keyword evidence="8 15" id="KW-0413">Isomerase</keyword>
<dbReference type="NCBIfam" id="NF005829">
    <property type="entry name" value="PRK07726.1"/>
    <property type="match status" value="1"/>
</dbReference>
<comment type="similarity">
    <text evidence="2">Belongs to the type IA topoisomerase family.</text>
</comment>
<dbReference type="Gene3D" id="1.10.460.10">
    <property type="entry name" value="Topoisomerase I, domain 2"/>
    <property type="match status" value="1"/>
</dbReference>
<dbReference type="EC" id="5.6.2.1" evidence="3"/>
<dbReference type="AlphaFoldDB" id="A0A1G5E9P0"/>
<keyword evidence="6" id="KW-0799">Topoisomerase</keyword>
<dbReference type="SMART" id="SM00437">
    <property type="entry name" value="TOP1Ac"/>
    <property type="match status" value="1"/>
</dbReference>
<dbReference type="GO" id="GO:0043597">
    <property type="term" value="C:cytoplasmic replication fork"/>
    <property type="evidence" value="ECO:0007669"/>
    <property type="project" value="TreeGrafter"/>
</dbReference>
<dbReference type="CDD" id="cd03362">
    <property type="entry name" value="TOPRIM_TopoIA_TopoIII"/>
    <property type="match status" value="1"/>
</dbReference>
<evidence type="ECO:0000256" key="5">
    <source>
        <dbReference type="ARBA" id="ARBA00022842"/>
    </source>
</evidence>
<keyword evidence="16" id="KW-1185">Reference proteome</keyword>
<dbReference type="InterPro" id="IPR023406">
    <property type="entry name" value="Topo_IA_AS"/>
</dbReference>
<dbReference type="GO" id="GO:0006310">
    <property type="term" value="P:DNA recombination"/>
    <property type="evidence" value="ECO:0007669"/>
    <property type="project" value="TreeGrafter"/>
</dbReference>
<dbReference type="NCBIfam" id="TIGR01056">
    <property type="entry name" value="topB"/>
    <property type="match status" value="1"/>
</dbReference>
<evidence type="ECO:0000313" key="15">
    <source>
        <dbReference type="EMBL" id="SCY23686.1"/>
    </source>
</evidence>
<dbReference type="GO" id="GO:0003677">
    <property type="term" value="F:DNA binding"/>
    <property type="evidence" value="ECO:0007669"/>
    <property type="project" value="UniProtKB-KW"/>
</dbReference>
<dbReference type="InterPro" id="IPR003601">
    <property type="entry name" value="Topo_IA_2"/>
</dbReference>
<dbReference type="GO" id="GO:0006281">
    <property type="term" value="P:DNA repair"/>
    <property type="evidence" value="ECO:0007669"/>
    <property type="project" value="TreeGrafter"/>
</dbReference>
<dbReference type="SMART" id="SM00436">
    <property type="entry name" value="TOP1Bc"/>
    <property type="match status" value="1"/>
</dbReference>
<feature type="domain" description="Topo IA-type catalytic" evidence="14">
    <location>
        <begin position="167"/>
        <end position="591"/>
    </location>
</feature>
<dbReference type="EMBL" id="FMUR01000010">
    <property type="protein sequence ID" value="SCY23686.1"/>
    <property type="molecule type" value="Genomic_DNA"/>
</dbReference>
<dbReference type="PROSITE" id="PS52039">
    <property type="entry name" value="TOPO_IA_2"/>
    <property type="match status" value="1"/>
</dbReference>
<dbReference type="Gene3D" id="3.40.50.140">
    <property type="match status" value="1"/>
</dbReference>
<organism evidence="15 16">
    <name type="scientific">Butyrivibrio hungatei</name>
    <dbReference type="NCBI Taxonomy" id="185008"/>
    <lineage>
        <taxon>Bacteria</taxon>
        <taxon>Bacillati</taxon>
        <taxon>Bacillota</taxon>
        <taxon>Clostridia</taxon>
        <taxon>Lachnospirales</taxon>
        <taxon>Lachnospiraceae</taxon>
        <taxon>Butyrivibrio</taxon>
    </lineage>
</organism>
<name>A0A1G5E9P0_9FIRM</name>
<evidence type="ECO:0000256" key="7">
    <source>
        <dbReference type="ARBA" id="ARBA00023125"/>
    </source>
</evidence>
<dbReference type="InterPro" id="IPR023405">
    <property type="entry name" value="Topo_IA_core_domain"/>
</dbReference>
<evidence type="ECO:0000256" key="6">
    <source>
        <dbReference type="ARBA" id="ARBA00023029"/>
    </source>
</evidence>
<keyword evidence="7" id="KW-0238">DNA-binding</keyword>
<evidence type="ECO:0000256" key="8">
    <source>
        <dbReference type="ARBA" id="ARBA00023235"/>
    </source>
</evidence>
<dbReference type="Gene3D" id="1.10.290.10">
    <property type="entry name" value="Topoisomerase I, domain 4"/>
    <property type="match status" value="1"/>
</dbReference>
<dbReference type="CDD" id="cd00186">
    <property type="entry name" value="TOP1Ac"/>
    <property type="match status" value="1"/>
</dbReference>
<proteinExistence type="inferred from homology"/>
<dbReference type="PANTHER" id="PTHR11390">
    <property type="entry name" value="PROKARYOTIC DNA TOPOISOMERASE"/>
    <property type="match status" value="1"/>
</dbReference>
<comment type="catalytic activity">
    <reaction evidence="1">
        <text>ATP-independent breakage of single-stranded DNA, followed by passage and rejoining.</text>
        <dbReference type="EC" id="5.6.2.1"/>
    </reaction>
</comment>
<dbReference type="InterPro" id="IPR013824">
    <property type="entry name" value="Topo_IA_cen_sub1"/>
</dbReference>
<gene>
    <name evidence="15" type="ORF">SAMN02910451_01869</name>
</gene>
<dbReference type="InterPro" id="IPR013497">
    <property type="entry name" value="Topo_IA_cen"/>
</dbReference>
<dbReference type="Proteomes" id="UP000183047">
    <property type="component" value="Unassembled WGS sequence"/>
</dbReference>
<dbReference type="PROSITE" id="PS50880">
    <property type="entry name" value="TOPRIM"/>
    <property type="match status" value="1"/>
</dbReference>
<dbReference type="GO" id="GO:0003917">
    <property type="term" value="F:DNA topoisomerase type I (single strand cut, ATP-independent) activity"/>
    <property type="evidence" value="ECO:0007669"/>
    <property type="project" value="UniProtKB-EC"/>
</dbReference>
<evidence type="ECO:0000256" key="11">
    <source>
        <dbReference type="ARBA" id="ARBA00032235"/>
    </source>
</evidence>
<evidence type="ECO:0000259" key="14">
    <source>
        <dbReference type="PROSITE" id="PS52039"/>
    </source>
</evidence>
<sequence length="706" mass="79126">MTTVMTSMRKETMTAMINLVVAEKPSVAQSIGKVLGCTGRQDGYLEGNGYLVSWCVGHLIELAEPETYDSKYEKWKKEDLPIIPDIFKYQVAASTKKQFQILKDLMNRDDVTVVTNACDAGREGELIFRLVYDKAGCKKPMKRLWISSMEDEAIRNGFDNLADGKDYDRLYEAALCRERADWIVGINATRFFTCSYGQTLNVGRVMTPTLALTVEREAQIRAFKPEDFYQVQLEGNDLIFTGERIPDKDEAEDLAEKCRTESKAVVTKADINEKLENAPALFDLTSLQREANKRYGFTAQQTLDYAQSLYEKKLLTYPRTDSRFLTDDMETTASSILGIIGNKLSIKITDELNFKKILNSKKVTDHHAIIPTETLRSTDVEALPEGEKKILQLAATRLAESVSAPCKYKETVAEVSCLGKTYTLKGKYIADPGWRSVANTKDKDSDEDSRVIILDFKAGDTVAIDKTSVKAGKTTPPKSYTEDTLLSAMEKAGCDEIPDEAERKGLGTPATRAGVIEKLVRIGFLERRGDKKTKYLVPTHKGETLITVIPESIQSASMTADWEQKLLEIEKGSYDADAFMIEITQMIRKLLDTYRIVPDAEVLMHPVYEPLGKCPHCGSNVVEKSKGFFCENKDCKFALWKDNRFFDSLSKKLTKQIAVQLLTDGKAKLKKCRSVKTGKSYDTTVVLSTTDNGQPQFTLDFTKGGK</sequence>
<dbReference type="InterPro" id="IPR013825">
    <property type="entry name" value="Topo_IA_cen_sub2"/>
</dbReference>
<dbReference type="PROSITE" id="PS00396">
    <property type="entry name" value="TOPO_IA_1"/>
    <property type="match status" value="1"/>
</dbReference>
<evidence type="ECO:0000256" key="1">
    <source>
        <dbReference type="ARBA" id="ARBA00000213"/>
    </source>
</evidence>
<dbReference type="InterPro" id="IPR000380">
    <property type="entry name" value="Topo_IA"/>
</dbReference>
<evidence type="ECO:0000256" key="3">
    <source>
        <dbReference type="ARBA" id="ARBA00012891"/>
    </source>
</evidence>
<keyword evidence="5" id="KW-0460">Magnesium</keyword>
<dbReference type="Pfam" id="PF01131">
    <property type="entry name" value="Topoisom_bac"/>
    <property type="match status" value="1"/>
</dbReference>
<dbReference type="InterPro" id="IPR013826">
    <property type="entry name" value="Topo_IA_cen_sub3"/>
</dbReference>
<evidence type="ECO:0000313" key="16">
    <source>
        <dbReference type="Proteomes" id="UP000183047"/>
    </source>
</evidence>
<dbReference type="InterPro" id="IPR006171">
    <property type="entry name" value="TOPRIM_dom"/>
</dbReference>
<dbReference type="GO" id="GO:0046872">
    <property type="term" value="F:metal ion binding"/>
    <property type="evidence" value="ECO:0007669"/>
    <property type="project" value="UniProtKB-KW"/>
</dbReference>